<protein>
    <recommendedName>
        <fullName evidence="7">Gamma-soluble NSF attachment protein</fullName>
    </recommendedName>
    <alternativeName>
        <fullName evidence="8">N-ethylmaleimide-sensitive factor attachment protein gamma</fullName>
    </alternativeName>
</protein>
<dbReference type="Proteomes" id="UP000792457">
    <property type="component" value="Unassembled WGS sequence"/>
</dbReference>
<keyword evidence="11" id="KW-1185">Reference proteome</keyword>
<evidence type="ECO:0000256" key="1">
    <source>
        <dbReference type="ARBA" id="ARBA00004170"/>
    </source>
</evidence>
<dbReference type="AlphaFoldDB" id="A0A8K0JVH5"/>
<feature type="compositionally biased region" description="Basic and acidic residues" evidence="9">
    <location>
        <begin position="325"/>
        <end position="337"/>
    </location>
</feature>
<evidence type="ECO:0000313" key="11">
    <source>
        <dbReference type="Proteomes" id="UP000792457"/>
    </source>
</evidence>
<dbReference type="InterPro" id="IPR011990">
    <property type="entry name" value="TPR-like_helical_dom_sf"/>
</dbReference>
<keyword evidence="6" id="KW-0472">Membrane</keyword>
<dbReference type="EMBL" id="KZ308139">
    <property type="protein sequence ID" value="KAG8222645.1"/>
    <property type="molecule type" value="Genomic_DNA"/>
</dbReference>
<dbReference type="InterPro" id="IPR000744">
    <property type="entry name" value="NSF_attach"/>
</dbReference>
<dbReference type="GO" id="GO:0019905">
    <property type="term" value="F:syntaxin binding"/>
    <property type="evidence" value="ECO:0007669"/>
    <property type="project" value="TreeGrafter"/>
</dbReference>
<gene>
    <name evidence="10" type="ORF">J437_LFUL003767</name>
</gene>
<evidence type="ECO:0000256" key="5">
    <source>
        <dbReference type="ARBA" id="ARBA00022927"/>
    </source>
</evidence>
<dbReference type="PANTHER" id="PTHR13768">
    <property type="entry name" value="SOLUBLE NSF ATTACHMENT PROTEIN SNAP"/>
    <property type="match status" value="1"/>
</dbReference>
<accession>A0A8K0JVH5</accession>
<name>A0A8K0JVH5_LADFU</name>
<evidence type="ECO:0000256" key="2">
    <source>
        <dbReference type="ARBA" id="ARBA00010050"/>
    </source>
</evidence>
<reference evidence="10" key="1">
    <citation type="submission" date="2013-04" db="EMBL/GenBank/DDBJ databases">
        <authorList>
            <person name="Qu J."/>
            <person name="Murali S.C."/>
            <person name="Bandaranaike D."/>
            <person name="Bellair M."/>
            <person name="Blankenburg K."/>
            <person name="Chao H."/>
            <person name="Dinh H."/>
            <person name="Doddapaneni H."/>
            <person name="Downs B."/>
            <person name="Dugan-Rocha S."/>
            <person name="Elkadiri S."/>
            <person name="Gnanaolivu R.D."/>
            <person name="Hernandez B."/>
            <person name="Javaid M."/>
            <person name="Jayaseelan J.C."/>
            <person name="Lee S."/>
            <person name="Li M."/>
            <person name="Ming W."/>
            <person name="Munidasa M."/>
            <person name="Muniz J."/>
            <person name="Nguyen L."/>
            <person name="Ongeri F."/>
            <person name="Osuji N."/>
            <person name="Pu L.-L."/>
            <person name="Puazo M."/>
            <person name="Qu C."/>
            <person name="Quiroz J."/>
            <person name="Raj R."/>
            <person name="Weissenberger G."/>
            <person name="Xin Y."/>
            <person name="Zou X."/>
            <person name="Han Y."/>
            <person name="Richards S."/>
            <person name="Worley K."/>
            <person name="Muzny D."/>
            <person name="Gibbs R."/>
        </authorList>
    </citation>
    <scope>NUCLEOTIDE SEQUENCE</scope>
    <source>
        <strain evidence="10">Sampled in the wild</strain>
    </source>
</reference>
<evidence type="ECO:0000256" key="9">
    <source>
        <dbReference type="SAM" id="MobiDB-lite"/>
    </source>
</evidence>
<dbReference type="Pfam" id="PF14938">
    <property type="entry name" value="SNAP"/>
    <property type="match status" value="1"/>
</dbReference>
<evidence type="ECO:0000256" key="3">
    <source>
        <dbReference type="ARBA" id="ARBA00022448"/>
    </source>
</evidence>
<dbReference type="OrthoDB" id="26569at2759"/>
<keyword evidence="5" id="KW-0653">Protein transport</keyword>
<feature type="region of interest" description="Disordered" evidence="9">
    <location>
        <begin position="265"/>
        <end position="360"/>
    </location>
</feature>
<dbReference type="GO" id="GO:0031201">
    <property type="term" value="C:SNARE complex"/>
    <property type="evidence" value="ECO:0007669"/>
    <property type="project" value="TreeGrafter"/>
</dbReference>
<evidence type="ECO:0000256" key="7">
    <source>
        <dbReference type="ARBA" id="ARBA00040047"/>
    </source>
</evidence>
<dbReference type="GO" id="GO:0005483">
    <property type="term" value="F:soluble NSF attachment protein activity"/>
    <property type="evidence" value="ECO:0007669"/>
    <property type="project" value="TreeGrafter"/>
</dbReference>
<reference evidence="10" key="2">
    <citation type="submission" date="2017-10" db="EMBL/GenBank/DDBJ databases">
        <title>Ladona fulva Genome sequencing and assembly.</title>
        <authorList>
            <person name="Murali S."/>
            <person name="Richards S."/>
            <person name="Bandaranaike D."/>
            <person name="Bellair M."/>
            <person name="Blankenburg K."/>
            <person name="Chao H."/>
            <person name="Dinh H."/>
            <person name="Doddapaneni H."/>
            <person name="Dugan-Rocha S."/>
            <person name="Elkadiri S."/>
            <person name="Gnanaolivu R."/>
            <person name="Hernandez B."/>
            <person name="Skinner E."/>
            <person name="Javaid M."/>
            <person name="Lee S."/>
            <person name="Li M."/>
            <person name="Ming W."/>
            <person name="Munidasa M."/>
            <person name="Muniz J."/>
            <person name="Nguyen L."/>
            <person name="Hughes D."/>
            <person name="Osuji N."/>
            <person name="Pu L.-L."/>
            <person name="Puazo M."/>
            <person name="Qu C."/>
            <person name="Quiroz J."/>
            <person name="Raj R."/>
            <person name="Weissenberger G."/>
            <person name="Xin Y."/>
            <person name="Zou X."/>
            <person name="Han Y."/>
            <person name="Worley K."/>
            <person name="Muzny D."/>
            <person name="Gibbs R."/>
        </authorList>
    </citation>
    <scope>NUCLEOTIDE SEQUENCE</scope>
    <source>
        <strain evidence="10">Sampled in the wild</strain>
    </source>
</reference>
<evidence type="ECO:0000313" key="10">
    <source>
        <dbReference type="EMBL" id="KAG8222645.1"/>
    </source>
</evidence>
<dbReference type="PANTHER" id="PTHR13768:SF2">
    <property type="entry name" value="GAMMA-SOLUBLE NSF ATTACHMENT PROTEIN"/>
    <property type="match status" value="1"/>
</dbReference>
<evidence type="ECO:0000256" key="6">
    <source>
        <dbReference type="ARBA" id="ARBA00023136"/>
    </source>
</evidence>
<comment type="caution">
    <text evidence="10">The sequence shown here is derived from an EMBL/GenBank/DDBJ whole genome shotgun (WGS) entry which is preliminary data.</text>
</comment>
<dbReference type="FunFam" id="1.25.40.10:FF:000477">
    <property type="entry name" value="gamma-soluble NSF attachment protein"/>
    <property type="match status" value="1"/>
</dbReference>
<dbReference type="GO" id="GO:0006886">
    <property type="term" value="P:intracellular protein transport"/>
    <property type="evidence" value="ECO:0007669"/>
    <property type="project" value="InterPro"/>
</dbReference>
<dbReference type="Gene3D" id="1.25.40.10">
    <property type="entry name" value="Tetratricopeptide repeat domain"/>
    <property type="match status" value="1"/>
</dbReference>
<keyword evidence="4" id="KW-0931">ER-Golgi transport</keyword>
<dbReference type="GO" id="GO:0005774">
    <property type="term" value="C:vacuolar membrane"/>
    <property type="evidence" value="ECO:0007669"/>
    <property type="project" value="TreeGrafter"/>
</dbReference>
<comment type="subcellular location">
    <subcellularLocation>
        <location evidence="1">Membrane</location>
        <topology evidence="1">Peripheral membrane protein</topology>
    </subcellularLocation>
</comment>
<evidence type="ECO:0000256" key="8">
    <source>
        <dbReference type="ARBA" id="ARBA00042485"/>
    </source>
</evidence>
<feature type="compositionally biased region" description="Acidic residues" evidence="9">
    <location>
        <begin position="351"/>
        <end position="360"/>
    </location>
</feature>
<sequence>MILVVALKTSLLKWRPDYEIASDEYGKAATCFKNAKSFEQCKECLLKAADCHKQNKSWFHAAKCMEQAVLACKDLGDLRDVQSLAQRAAYLFQQHGSPESAASVLDKAGKLLEAQYPDQALRLYQQAADVVMIEDNPKHAAEFCSKVSRIMVKLQMYDQAADAVRREIGLQQQCESTAAVGRLAVVLVLVQLAREDTVAAEKAFKEWGNYCDPQEVQTLEMLLQGFDEEDGDMVSRALNSPFIRHMDVEYSRLARDLPLPKGIVLPKPVNEGEVTASPSRSHRENPIPTLSSLIKAPVRENATSSYVSPNAPAPEIENDAAANTVKDDVLNEVKEPESTDCVGRGGSGNANEEDEDDDLH</sequence>
<dbReference type="GO" id="GO:0016192">
    <property type="term" value="P:vesicle-mediated transport"/>
    <property type="evidence" value="ECO:0007669"/>
    <property type="project" value="UniProtKB-KW"/>
</dbReference>
<dbReference type="SUPFAM" id="SSF48452">
    <property type="entry name" value="TPR-like"/>
    <property type="match status" value="1"/>
</dbReference>
<comment type="similarity">
    <text evidence="2">Belongs to the SNAP family.</text>
</comment>
<organism evidence="10 11">
    <name type="scientific">Ladona fulva</name>
    <name type="common">Scarce chaser dragonfly</name>
    <name type="synonym">Libellula fulva</name>
    <dbReference type="NCBI Taxonomy" id="123851"/>
    <lineage>
        <taxon>Eukaryota</taxon>
        <taxon>Metazoa</taxon>
        <taxon>Ecdysozoa</taxon>
        <taxon>Arthropoda</taxon>
        <taxon>Hexapoda</taxon>
        <taxon>Insecta</taxon>
        <taxon>Pterygota</taxon>
        <taxon>Palaeoptera</taxon>
        <taxon>Odonata</taxon>
        <taxon>Epiprocta</taxon>
        <taxon>Anisoptera</taxon>
        <taxon>Libelluloidea</taxon>
        <taxon>Libellulidae</taxon>
        <taxon>Ladona</taxon>
    </lineage>
</organism>
<keyword evidence="3" id="KW-0813">Transport</keyword>
<evidence type="ECO:0000256" key="4">
    <source>
        <dbReference type="ARBA" id="ARBA00022892"/>
    </source>
</evidence>
<proteinExistence type="inferred from homology"/>